<evidence type="ECO:0000313" key="3">
    <source>
        <dbReference type="Proteomes" id="UP000789759"/>
    </source>
</evidence>
<dbReference type="Proteomes" id="UP000789759">
    <property type="component" value="Unassembled WGS sequence"/>
</dbReference>
<accession>A0A9N9GVX8</accession>
<organism evidence="2 3">
    <name type="scientific">Cetraspora pellucida</name>
    <dbReference type="NCBI Taxonomy" id="1433469"/>
    <lineage>
        <taxon>Eukaryota</taxon>
        <taxon>Fungi</taxon>
        <taxon>Fungi incertae sedis</taxon>
        <taxon>Mucoromycota</taxon>
        <taxon>Glomeromycotina</taxon>
        <taxon>Glomeromycetes</taxon>
        <taxon>Diversisporales</taxon>
        <taxon>Gigasporaceae</taxon>
        <taxon>Cetraspora</taxon>
    </lineage>
</organism>
<reference evidence="2" key="1">
    <citation type="submission" date="2021-06" db="EMBL/GenBank/DDBJ databases">
        <authorList>
            <person name="Kallberg Y."/>
            <person name="Tangrot J."/>
            <person name="Rosling A."/>
        </authorList>
    </citation>
    <scope>NUCLEOTIDE SEQUENCE</scope>
    <source>
        <strain evidence="2">FL966</strain>
    </source>
</reference>
<keyword evidence="3" id="KW-1185">Reference proteome</keyword>
<proteinExistence type="predicted"/>
<evidence type="ECO:0000256" key="1">
    <source>
        <dbReference type="SAM" id="Phobius"/>
    </source>
</evidence>
<keyword evidence="1" id="KW-0472">Membrane</keyword>
<feature type="transmembrane region" description="Helical" evidence="1">
    <location>
        <begin position="36"/>
        <end position="59"/>
    </location>
</feature>
<evidence type="ECO:0000313" key="2">
    <source>
        <dbReference type="EMBL" id="CAG8633645.1"/>
    </source>
</evidence>
<name>A0A9N9GVX8_9GLOM</name>
<protein>
    <submittedName>
        <fullName evidence="2">15114_t:CDS:1</fullName>
    </submittedName>
</protein>
<dbReference type="AlphaFoldDB" id="A0A9N9GVX8"/>
<keyword evidence="1" id="KW-1133">Transmembrane helix</keyword>
<gene>
    <name evidence="2" type="ORF">CPELLU_LOCUS8514</name>
</gene>
<dbReference type="EMBL" id="CAJVQA010006076">
    <property type="protein sequence ID" value="CAG8633645.1"/>
    <property type="molecule type" value="Genomic_DNA"/>
</dbReference>
<feature type="non-terminal residue" evidence="2">
    <location>
        <position position="79"/>
    </location>
</feature>
<sequence>DAISLAATVCAAESAEDYMILFGILFESLTSICPSAFTLIGFSVGVSVGAVSFLCFSCAKEAGFIARIMELEQNAEKRD</sequence>
<comment type="caution">
    <text evidence="2">The sequence shown here is derived from an EMBL/GenBank/DDBJ whole genome shotgun (WGS) entry which is preliminary data.</text>
</comment>
<keyword evidence="1" id="KW-0812">Transmembrane</keyword>